<dbReference type="PANTHER" id="PTHR43749:SF2">
    <property type="entry name" value="RNA-SPLICING LIGASE RTCB"/>
    <property type="match status" value="1"/>
</dbReference>
<evidence type="ECO:0000256" key="8">
    <source>
        <dbReference type="ARBA" id="ARBA00023211"/>
    </source>
</evidence>
<keyword evidence="6 14" id="KW-0547">Nucleotide-binding</keyword>
<evidence type="ECO:0000256" key="2">
    <source>
        <dbReference type="ARBA" id="ARBA00011245"/>
    </source>
</evidence>
<dbReference type="GO" id="GO:0003909">
    <property type="term" value="F:DNA ligase activity"/>
    <property type="evidence" value="ECO:0007669"/>
    <property type="project" value="TreeGrafter"/>
</dbReference>
<comment type="function">
    <text evidence="11">Essential for tRNA splicing and maturation. Acts by directly joining spliced tRNA halves to mature-sized tRNAs. Joins RNA with 2',3'-cyclic-phosphate or 3'-phosphate ends to RNA with 5'-hydroxy ends.</text>
</comment>
<dbReference type="GO" id="GO:0006281">
    <property type="term" value="P:DNA repair"/>
    <property type="evidence" value="ECO:0007669"/>
    <property type="project" value="TreeGrafter"/>
</dbReference>
<feature type="binding site" evidence="15">
    <location>
        <position position="205"/>
    </location>
    <ligand>
        <name>Mn(2+)</name>
        <dbReference type="ChEBI" id="CHEBI:29035"/>
        <label>2</label>
    </ligand>
</feature>
<dbReference type="GO" id="GO:0170057">
    <property type="term" value="F:RNA ligase (GTP) activity"/>
    <property type="evidence" value="ECO:0007669"/>
    <property type="project" value="UniProtKB-EC"/>
</dbReference>
<keyword evidence="7 14" id="KW-0342">GTP-binding</keyword>
<evidence type="ECO:0000256" key="14">
    <source>
        <dbReference type="PIRSR" id="PIRSR601233-2"/>
    </source>
</evidence>
<evidence type="ECO:0000256" key="13">
    <source>
        <dbReference type="ARBA" id="ARBA00049514"/>
    </source>
</evidence>
<dbReference type="GO" id="GO:0042245">
    <property type="term" value="P:RNA repair"/>
    <property type="evidence" value="ECO:0007669"/>
    <property type="project" value="TreeGrafter"/>
</dbReference>
<evidence type="ECO:0000256" key="9">
    <source>
        <dbReference type="ARBA" id="ARBA00030221"/>
    </source>
</evidence>
<accession>A0A1I0MVZ0</accession>
<evidence type="ECO:0000256" key="1">
    <source>
        <dbReference type="ARBA" id="ARBA00008071"/>
    </source>
</evidence>
<evidence type="ECO:0000256" key="4">
    <source>
        <dbReference type="ARBA" id="ARBA00022598"/>
    </source>
</evidence>
<dbReference type="PANTHER" id="PTHR43749">
    <property type="entry name" value="RNA-SPLICING LIGASE RTCB"/>
    <property type="match status" value="1"/>
</dbReference>
<organism evidence="16 17">
    <name type="scientific">Halobacterium jilantaiense</name>
    <dbReference type="NCBI Taxonomy" id="355548"/>
    <lineage>
        <taxon>Archaea</taxon>
        <taxon>Methanobacteriati</taxon>
        <taxon>Methanobacteriota</taxon>
        <taxon>Stenosarchaea group</taxon>
        <taxon>Halobacteria</taxon>
        <taxon>Halobacteriales</taxon>
        <taxon>Halobacteriaceae</taxon>
        <taxon>Halobacterium</taxon>
    </lineage>
</organism>
<dbReference type="InterPro" id="IPR036025">
    <property type="entry name" value="RtcB-like_sf"/>
</dbReference>
<comment type="cofactor">
    <cofactor evidence="15">
        <name>Mn(2+)</name>
        <dbReference type="ChEBI" id="CHEBI:29035"/>
    </cofactor>
    <text evidence="15">Binds 2 manganese ions per subunit.</text>
</comment>
<feature type="binding site" evidence="14">
    <location>
        <begin position="186"/>
        <end position="190"/>
    </location>
    <ligand>
        <name>GMP</name>
        <dbReference type="ChEBI" id="CHEBI:58115"/>
    </ligand>
</feature>
<evidence type="ECO:0000256" key="3">
    <source>
        <dbReference type="ARBA" id="ARBA00012726"/>
    </source>
</evidence>
<dbReference type="SUPFAM" id="SSF103365">
    <property type="entry name" value="Hypothetical protein PH1602"/>
    <property type="match status" value="1"/>
</dbReference>
<dbReference type="GO" id="GO:0030145">
    <property type="term" value="F:manganese ion binding"/>
    <property type="evidence" value="ECO:0007669"/>
    <property type="project" value="TreeGrafter"/>
</dbReference>
<feature type="binding site" evidence="15">
    <location>
        <position position="75"/>
    </location>
    <ligand>
        <name>Mn(2+)</name>
        <dbReference type="ChEBI" id="CHEBI:29035"/>
        <label>1</label>
    </ligand>
</feature>
<evidence type="ECO:0000256" key="5">
    <source>
        <dbReference type="ARBA" id="ARBA00022723"/>
    </source>
</evidence>
<evidence type="ECO:0000256" key="11">
    <source>
        <dbReference type="ARBA" id="ARBA00045316"/>
    </source>
</evidence>
<comment type="catalytic activity">
    <reaction evidence="13">
        <text>a 3'-end 2',3'-cyclophospho-ribonucleotide-RNA + a 5'-end dephospho-ribonucleoside-RNA + GTP + H2O = a ribonucleotidyl-ribonucleotide-RNA + GMP + diphosphate + H(+)</text>
        <dbReference type="Rhea" id="RHEA:68080"/>
        <dbReference type="Rhea" id="RHEA-COMP:10464"/>
        <dbReference type="Rhea" id="RHEA-COMP:13936"/>
        <dbReference type="Rhea" id="RHEA-COMP:17355"/>
        <dbReference type="ChEBI" id="CHEBI:15377"/>
        <dbReference type="ChEBI" id="CHEBI:15378"/>
        <dbReference type="ChEBI" id="CHEBI:33019"/>
        <dbReference type="ChEBI" id="CHEBI:37565"/>
        <dbReference type="ChEBI" id="CHEBI:58115"/>
        <dbReference type="ChEBI" id="CHEBI:83064"/>
        <dbReference type="ChEBI" id="CHEBI:138284"/>
        <dbReference type="ChEBI" id="CHEBI:173118"/>
        <dbReference type="EC" id="6.5.1.8"/>
    </reaction>
</comment>
<dbReference type="Proteomes" id="UP000198518">
    <property type="component" value="Unassembled WGS sequence"/>
</dbReference>
<evidence type="ECO:0000313" key="17">
    <source>
        <dbReference type="Proteomes" id="UP000198518"/>
    </source>
</evidence>
<evidence type="ECO:0000256" key="7">
    <source>
        <dbReference type="ARBA" id="ARBA00023134"/>
    </source>
</evidence>
<feature type="binding site" evidence="15">
    <location>
        <position position="187"/>
    </location>
    <ligand>
        <name>Mn(2+)</name>
        <dbReference type="ChEBI" id="CHEBI:29035"/>
        <label>1</label>
    </ligand>
</feature>
<protein>
    <recommendedName>
        <fullName evidence="10">tRNA-splicing ligase RtcB</fullName>
        <ecNumber evidence="3">6.5.1.8</ecNumber>
    </recommendedName>
    <alternativeName>
        <fullName evidence="9">3'-phosphate/5'-hydroxy nucleic acid ligase</fullName>
    </alternativeName>
</protein>
<dbReference type="InterPro" id="IPR001233">
    <property type="entry name" value="RtcB"/>
</dbReference>
<keyword evidence="5 15" id="KW-0479">Metal-binding</keyword>
<dbReference type="OrthoDB" id="9887at2157"/>
<evidence type="ECO:0000256" key="10">
    <source>
        <dbReference type="ARBA" id="ARBA00033766"/>
    </source>
</evidence>
<comment type="catalytic activity">
    <reaction evidence="12">
        <text>a 3'-end 3'-phospho-ribonucleotide-RNA + a 5'-end dephospho-ribonucleoside-RNA + GTP = a ribonucleotidyl-ribonucleotide-RNA + GMP + diphosphate</text>
        <dbReference type="Rhea" id="RHEA:68076"/>
        <dbReference type="Rhea" id="RHEA-COMP:10463"/>
        <dbReference type="Rhea" id="RHEA-COMP:13936"/>
        <dbReference type="Rhea" id="RHEA-COMP:17355"/>
        <dbReference type="ChEBI" id="CHEBI:33019"/>
        <dbReference type="ChEBI" id="CHEBI:37565"/>
        <dbReference type="ChEBI" id="CHEBI:58115"/>
        <dbReference type="ChEBI" id="CHEBI:83062"/>
        <dbReference type="ChEBI" id="CHEBI:138284"/>
        <dbReference type="ChEBI" id="CHEBI:173118"/>
        <dbReference type="EC" id="6.5.1.8"/>
    </reaction>
</comment>
<comment type="subunit">
    <text evidence="2">Monomer.</text>
</comment>
<keyword evidence="8 15" id="KW-0464">Manganese</keyword>
<dbReference type="GO" id="GO:0005525">
    <property type="term" value="F:GTP binding"/>
    <property type="evidence" value="ECO:0007669"/>
    <property type="project" value="UniProtKB-KW"/>
</dbReference>
<proteinExistence type="inferred from homology"/>
<sequence length="483" mass="53414">MPEDTITIDGEYATVEIKATNVDEATLDQVESIADHEAFRNDIRVMPDAHAGAGAVIGFTMPLGERICPNTVGVDIGCGMTAFDLGEQPHDRLQDDPAAVDRAIRERVPLGADTFGDVDEAVDFHMIDDFPWDECERKVRQLTEHNDVGISVDAEFGGEYFTDLCERVGYSQRRAINSVGTLGGGNHFVEVARSEETGHYWVVVHSGSRGIGLTIAQYWQDRATELCDDRADRAREALAEVPEFAYKFDLDSVSDATLVTWLLGGRGEDWKATDEIRTRLNGEEISDLVDDLRDIGRMVEAAGDDDGDDLDYLSGAAREGYLRDMVFAQTYAAVSRRRMAEAVADVLDAEVLDSVVSTHNYVDFEDLVIRKGATRVHEGERGVIPFNMRDGAVLVRGLGNEDWHRSAPHGAGRRGSRRWAFDEFDVKTFREEMRDVYSSSVTEATLDEAPMAYKDTDGILSALEATATVEETLTPVLNVKAEE</sequence>
<comment type="similarity">
    <text evidence="1">Belongs to the RtcB family.</text>
</comment>
<gene>
    <name evidence="16" type="ORF">SAMN04487945_0384</name>
</gene>
<dbReference type="Pfam" id="PF01139">
    <property type="entry name" value="RtcB"/>
    <property type="match status" value="2"/>
</dbReference>
<dbReference type="EC" id="6.5.1.8" evidence="3"/>
<dbReference type="InterPro" id="IPR052915">
    <property type="entry name" value="RtcB-like"/>
</dbReference>
<dbReference type="AlphaFoldDB" id="A0A1I0MVZ0"/>
<name>A0A1I0MVZ0_9EURY</name>
<keyword evidence="17" id="KW-1185">Reference proteome</keyword>
<dbReference type="Gene3D" id="3.90.1860.10">
    <property type="entry name" value="tRNA-splicing ligase RtcB"/>
    <property type="match status" value="2"/>
</dbReference>
<dbReference type="GO" id="GO:0006396">
    <property type="term" value="P:RNA processing"/>
    <property type="evidence" value="ECO:0007669"/>
    <property type="project" value="InterPro"/>
</dbReference>
<evidence type="ECO:0000256" key="15">
    <source>
        <dbReference type="PIRSR" id="PIRSR601233-3"/>
    </source>
</evidence>
<dbReference type="STRING" id="355548.SAMN04487945_0384"/>
<evidence type="ECO:0000256" key="12">
    <source>
        <dbReference type="ARBA" id="ARBA00047746"/>
    </source>
</evidence>
<dbReference type="RefSeq" id="WP_089667521.1">
    <property type="nucleotide sequence ID" value="NZ_FOJA01000001.1"/>
</dbReference>
<dbReference type="EMBL" id="FOJA01000001">
    <property type="protein sequence ID" value="SEV92413.1"/>
    <property type="molecule type" value="Genomic_DNA"/>
</dbReference>
<evidence type="ECO:0000313" key="16">
    <source>
        <dbReference type="EMBL" id="SEV92413.1"/>
    </source>
</evidence>
<evidence type="ECO:0000256" key="6">
    <source>
        <dbReference type="ARBA" id="ARBA00022741"/>
    </source>
</evidence>
<keyword evidence="4 16" id="KW-0436">Ligase</keyword>
<reference evidence="16 17" key="1">
    <citation type="submission" date="2016-10" db="EMBL/GenBank/DDBJ databases">
        <authorList>
            <person name="de Groot N.N."/>
        </authorList>
    </citation>
    <scope>NUCLEOTIDE SEQUENCE [LARGE SCALE GENOMIC DNA]</scope>
    <source>
        <strain evidence="16 17">CGMCC 1.5337</strain>
    </source>
</reference>